<reference evidence="2" key="1">
    <citation type="submission" date="2024-07" db="EMBL/GenBank/DDBJ databases">
        <title>Two chromosome-level genome assemblies of Korean endemic species Abeliophyllum distichum and Forsythia ovata (Oleaceae).</title>
        <authorList>
            <person name="Jang H."/>
        </authorList>
    </citation>
    <scope>NUCLEOTIDE SEQUENCE [LARGE SCALE GENOMIC DNA]</scope>
</reference>
<protein>
    <submittedName>
        <fullName evidence="1">Uncharacterized protein</fullName>
    </submittedName>
</protein>
<sequence>MTDSRVDYPIVVGRCVYCGAVDNWFELTMVREHFEATIGDLTMLACKLARRISCPLWTRDMLPTIDVDRCRSVASTMGHLTGQTFNIWHLTIFGNSGKPSSVRLDNHTST</sequence>
<comment type="caution">
    <text evidence="1">The sequence shown here is derived from an EMBL/GenBank/DDBJ whole genome shotgun (WGS) entry which is preliminary data.</text>
</comment>
<dbReference type="Proteomes" id="UP001604277">
    <property type="component" value="Unassembled WGS sequence"/>
</dbReference>
<accession>A0ABD1SMX5</accession>
<evidence type="ECO:0000313" key="2">
    <source>
        <dbReference type="Proteomes" id="UP001604277"/>
    </source>
</evidence>
<name>A0ABD1SMX5_9LAMI</name>
<evidence type="ECO:0000313" key="1">
    <source>
        <dbReference type="EMBL" id="KAL2501069.1"/>
    </source>
</evidence>
<dbReference type="EMBL" id="JBFOLJ010000010">
    <property type="protein sequence ID" value="KAL2501069.1"/>
    <property type="molecule type" value="Genomic_DNA"/>
</dbReference>
<gene>
    <name evidence="1" type="ORF">Fot_34917</name>
</gene>
<organism evidence="1 2">
    <name type="scientific">Forsythia ovata</name>
    <dbReference type="NCBI Taxonomy" id="205694"/>
    <lineage>
        <taxon>Eukaryota</taxon>
        <taxon>Viridiplantae</taxon>
        <taxon>Streptophyta</taxon>
        <taxon>Embryophyta</taxon>
        <taxon>Tracheophyta</taxon>
        <taxon>Spermatophyta</taxon>
        <taxon>Magnoliopsida</taxon>
        <taxon>eudicotyledons</taxon>
        <taxon>Gunneridae</taxon>
        <taxon>Pentapetalae</taxon>
        <taxon>asterids</taxon>
        <taxon>lamiids</taxon>
        <taxon>Lamiales</taxon>
        <taxon>Oleaceae</taxon>
        <taxon>Forsythieae</taxon>
        <taxon>Forsythia</taxon>
    </lineage>
</organism>
<dbReference type="AlphaFoldDB" id="A0ABD1SMX5"/>
<proteinExistence type="predicted"/>
<keyword evidence="2" id="KW-1185">Reference proteome</keyword>